<protein>
    <recommendedName>
        <fullName evidence="8">Isoprenylcysteine carboxyl methyltransferase</fullName>
    </recommendedName>
</protein>
<comment type="subcellular location">
    <subcellularLocation>
        <location evidence="1">Membrane</location>
        <topology evidence="1">Multi-pass membrane protein</topology>
    </subcellularLocation>
</comment>
<sequence>MDGMSKPTLAFASAAMILVYLGLAIAGWGGIDAFFANPARTALVVVTVAMTGAALFSSANLSVGEREDRSNRWVIAALGVIGLLSAWLPAYTERKEFWTTDGDTVRWIGVILYASGGALRLWPVFVLGRRFSGLVAIQPGHTLVTDGIYRGIRNPSYLGMLVLSLGWALAFRSLAGVLLVVLMIPPLVARIRSEEALLRSQFGGQYDDYCARTWRLVPGIY</sequence>
<evidence type="ECO:0000313" key="6">
    <source>
        <dbReference type="EMBL" id="GEP54753.1"/>
    </source>
</evidence>
<name>A0A512N759_9HYPH</name>
<reference evidence="6 7" key="1">
    <citation type="submission" date="2019-07" db="EMBL/GenBank/DDBJ databases">
        <title>Whole genome shotgun sequence of Reyranella soli NBRC 108950.</title>
        <authorList>
            <person name="Hosoyama A."/>
            <person name="Uohara A."/>
            <person name="Ohji S."/>
            <person name="Ichikawa N."/>
        </authorList>
    </citation>
    <scope>NUCLEOTIDE SEQUENCE [LARGE SCALE GENOMIC DNA]</scope>
    <source>
        <strain evidence="6 7">NBRC 108950</strain>
    </source>
</reference>
<dbReference type="GO" id="GO:0004671">
    <property type="term" value="F:protein C-terminal S-isoprenylcysteine carboxyl O-methyltransferase activity"/>
    <property type="evidence" value="ECO:0007669"/>
    <property type="project" value="InterPro"/>
</dbReference>
<evidence type="ECO:0008006" key="8">
    <source>
        <dbReference type="Google" id="ProtNLM"/>
    </source>
</evidence>
<dbReference type="PANTHER" id="PTHR43847">
    <property type="entry name" value="BLL3993 PROTEIN"/>
    <property type="match status" value="1"/>
</dbReference>
<dbReference type="GO" id="GO:0016020">
    <property type="term" value="C:membrane"/>
    <property type="evidence" value="ECO:0007669"/>
    <property type="project" value="UniProtKB-SubCell"/>
</dbReference>
<evidence type="ECO:0000256" key="3">
    <source>
        <dbReference type="ARBA" id="ARBA00022989"/>
    </source>
</evidence>
<evidence type="ECO:0000313" key="7">
    <source>
        <dbReference type="Proteomes" id="UP000321058"/>
    </source>
</evidence>
<keyword evidence="2 5" id="KW-0812">Transmembrane</keyword>
<dbReference type="Proteomes" id="UP000321058">
    <property type="component" value="Unassembled WGS sequence"/>
</dbReference>
<dbReference type="EMBL" id="BKAJ01000032">
    <property type="protein sequence ID" value="GEP54753.1"/>
    <property type="molecule type" value="Genomic_DNA"/>
</dbReference>
<organism evidence="6 7">
    <name type="scientific">Reyranella soli</name>
    <dbReference type="NCBI Taxonomy" id="1230389"/>
    <lineage>
        <taxon>Bacteria</taxon>
        <taxon>Pseudomonadati</taxon>
        <taxon>Pseudomonadota</taxon>
        <taxon>Alphaproteobacteria</taxon>
        <taxon>Hyphomicrobiales</taxon>
        <taxon>Reyranellaceae</taxon>
        <taxon>Reyranella</taxon>
    </lineage>
</organism>
<dbReference type="Gene3D" id="1.20.120.1630">
    <property type="match status" value="1"/>
</dbReference>
<dbReference type="InterPro" id="IPR052527">
    <property type="entry name" value="Metal_cation-efflux_comp"/>
</dbReference>
<evidence type="ECO:0000256" key="1">
    <source>
        <dbReference type="ARBA" id="ARBA00004141"/>
    </source>
</evidence>
<evidence type="ECO:0000256" key="5">
    <source>
        <dbReference type="SAM" id="Phobius"/>
    </source>
</evidence>
<comment type="caution">
    <text evidence="6">The sequence shown here is derived from an EMBL/GenBank/DDBJ whole genome shotgun (WGS) entry which is preliminary data.</text>
</comment>
<dbReference type="AlphaFoldDB" id="A0A512N759"/>
<feature type="transmembrane region" description="Helical" evidence="5">
    <location>
        <begin position="41"/>
        <end position="61"/>
    </location>
</feature>
<keyword evidence="3 5" id="KW-1133">Transmembrane helix</keyword>
<feature type="transmembrane region" description="Helical" evidence="5">
    <location>
        <begin position="9"/>
        <end position="29"/>
    </location>
</feature>
<keyword evidence="7" id="KW-1185">Reference proteome</keyword>
<feature type="transmembrane region" description="Helical" evidence="5">
    <location>
        <begin position="73"/>
        <end position="92"/>
    </location>
</feature>
<keyword evidence="4 5" id="KW-0472">Membrane</keyword>
<feature type="transmembrane region" description="Helical" evidence="5">
    <location>
        <begin position="157"/>
        <end position="184"/>
    </location>
</feature>
<accession>A0A512N759</accession>
<evidence type="ECO:0000256" key="4">
    <source>
        <dbReference type="ARBA" id="ARBA00023136"/>
    </source>
</evidence>
<dbReference type="PANTHER" id="PTHR43847:SF1">
    <property type="entry name" value="BLL3993 PROTEIN"/>
    <property type="match status" value="1"/>
</dbReference>
<feature type="transmembrane region" description="Helical" evidence="5">
    <location>
        <begin position="104"/>
        <end position="122"/>
    </location>
</feature>
<evidence type="ECO:0000256" key="2">
    <source>
        <dbReference type="ARBA" id="ARBA00022692"/>
    </source>
</evidence>
<dbReference type="InterPro" id="IPR007269">
    <property type="entry name" value="ICMT_MeTrfase"/>
</dbReference>
<proteinExistence type="predicted"/>
<dbReference type="Pfam" id="PF04140">
    <property type="entry name" value="ICMT"/>
    <property type="match status" value="1"/>
</dbReference>
<gene>
    <name evidence="6" type="ORF">RSO01_19190</name>
</gene>